<name>A0A1S4E9M7_DIACI</name>
<sequence>MSVIHKEKKFKPYLKYLITHILGLEEDDEDFEQCLEFALSNVLYHHFMCVDKFKVNSCLNGLVEKFKYHGFINKSKHLKQCKEKFMDLAVVKNHPEYDIGWSILSLLSLLAENPTGCLSDSLIYEEVQLPDTSLSISTLQAQDDEIDWYSYLREGDERFELPSCDSPDEWTDDEEDHTVSKLSDSESADLVTVVSKHQDDTYKPPASAQVSIIQMASIASNSSADLSERFQGSDKQFFSKLIRRKMQSLEWLKSHRQHSWWNDDCLREIPQSKLRDANLAIQWEKFTRFEEKLNIISEYKLLREFLWCAFVLSPGAVIFRPYYSLCSVRPVSTKH</sequence>
<proteinExistence type="predicted"/>
<dbReference type="STRING" id="121845.A0A1S4E9M7"/>
<reference evidence="2" key="1">
    <citation type="submission" date="2025-08" db="UniProtKB">
        <authorList>
            <consortium name="RefSeq"/>
        </authorList>
    </citation>
    <scope>IDENTIFICATION</scope>
</reference>
<gene>
    <name evidence="2" type="primary">LOC108252155</name>
</gene>
<dbReference type="Proteomes" id="UP000079169">
    <property type="component" value="Unplaced"/>
</dbReference>
<dbReference type="PaxDb" id="121845-A0A1S4E9M7"/>
<dbReference type="KEGG" id="dci:108252155"/>
<dbReference type="GeneID" id="108252155"/>
<keyword evidence="1" id="KW-1185">Reference proteome</keyword>
<dbReference type="RefSeq" id="XP_017298764.1">
    <property type="nucleotide sequence ID" value="XM_017443275.2"/>
</dbReference>
<evidence type="ECO:0000313" key="1">
    <source>
        <dbReference type="Proteomes" id="UP000079169"/>
    </source>
</evidence>
<accession>A0A1S4E9M7</accession>
<evidence type="ECO:0000313" key="2">
    <source>
        <dbReference type="RefSeq" id="XP_017298764.1"/>
    </source>
</evidence>
<dbReference type="InterPro" id="IPR059169">
    <property type="entry name" value="GCP5_N_ext"/>
</dbReference>
<organism evidence="1 2">
    <name type="scientific">Diaphorina citri</name>
    <name type="common">Asian citrus psyllid</name>
    <dbReference type="NCBI Taxonomy" id="121845"/>
    <lineage>
        <taxon>Eukaryota</taxon>
        <taxon>Metazoa</taxon>
        <taxon>Ecdysozoa</taxon>
        <taxon>Arthropoda</taxon>
        <taxon>Hexapoda</taxon>
        <taxon>Insecta</taxon>
        <taxon>Pterygota</taxon>
        <taxon>Neoptera</taxon>
        <taxon>Paraneoptera</taxon>
        <taxon>Hemiptera</taxon>
        <taxon>Sternorrhyncha</taxon>
        <taxon>Psylloidea</taxon>
        <taxon>Psyllidae</taxon>
        <taxon>Diaphorininae</taxon>
        <taxon>Diaphorina</taxon>
    </lineage>
</organism>
<dbReference type="AlphaFoldDB" id="A0A1S4E9M7"/>
<dbReference type="OMA" id="KYLITHI"/>
<protein>
    <submittedName>
        <fullName evidence="2">Gamma-tubulin complex component 5-like</fullName>
    </submittedName>
</protein>
<dbReference type="CDD" id="cd22572">
    <property type="entry name" value="GCP5_NTD"/>
    <property type="match status" value="1"/>
</dbReference>